<reference evidence="1" key="2">
    <citation type="submission" date="2020-06" db="EMBL/GenBank/DDBJ databases">
        <title>Helianthus annuus Genome sequencing and assembly Release 2.</title>
        <authorList>
            <person name="Gouzy J."/>
            <person name="Langlade N."/>
            <person name="Munos S."/>
        </authorList>
    </citation>
    <scope>NUCLEOTIDE SEQUENCE</scope>
    <source>
        <tissue evidence="1">Leaves</tissue>
    </source>
</reference>
<sequence>MCFADSYAHQHNEHRSLMITKPRVANASKVRNFKAIARHKNRFTFDNARLFHLNIICCCCCTFPSRYITL</sequence>
<organism evidence="1 2">
    <name type="scientific">Helianthus annuus</name>
    <name type="common">Common sunflower</name>
    <dbReference type="NCBI Taxonomy" id="4232"/>
    <lineage>
        <taxon>Eukaryota</taxon>
        <taxon>Viridiplantae</taxon>
        <taxon>Streptophyta</taxon>
        <taxon>Embryophyta</taxon>
        <taxon>Tracheophyta</taxon>
        <taxon>Spermatophyta</taxon>
        <taxon>Magnoliopsida</taxon>
        <taxon>eudicotyledons</taxon>
        <taxon>Gunneridae</taxon>
        <taxon>Pentapetalae</taxon>
        <taxon>asterids</taxon>
        <taxon>campanulids</taxon>
        <taxon>Asterales</taxon>
        <taxon>Asteraceae</taxon>
        <taxon>Asteroideae</taxon>
        <taxon>Heliantheae alliance</taxon>
        <taxon>Heliantheae</taxon>
        <taxon>Helianthus</taxon>
    </lineage>
</organism>
<accession>A0A9K3EFB3</accession>
<dbReference type="EMBL" id="MNCJ02000328">
    <property type="protein sequence ID" value="KAF5772070.1"/>
    <property type="molecule type" value="Genomic_DNA"/>
</dbReference>
<dbReference type="Gramene" id="mRNA:HanXRQr2_Chr13g0572441">
    <property type="protein sequence ID" value="CDS:HanXRQr2_Chr13g0572441.1"/>
    <property type="gene ID" value="HanXRQr2_Chr13g0572441"/>
</dbReference>
<comment type="caution">
    <text evidence="1">The sequence shown here is derived from an EMBL/GenBank/DDBJ whole genome shotgun (WGS) entry which is preliminary data.</text>
</comment>
<keyword evidence="2" id="KW-1185">Reference proteome</keyword>
<name>A0A9K3EFB3_HELAN</name>
<protein>
    <submittedName>
        <fullName evidence="1">Uncharacterized protein</fullName>
    </submittedName>
</protein>
<evidence type="ECO:0000313" key="1">
    <source>
        <dbReference type="EMBL" id="KAF5772070.1"/>
    </source>
</evidence>
<proteinExistence type="predicted"/>
<dbReference type="AlphaFoldDB" id="A0A9K3EFB3"/>
<evidence type="ECO:0000313" key="2">
    <source>
        <dbReference type="Proteomes" id="UP000215914"/>
    </source>
</evidence>
<gene>
    <name evidence="1" type="ORF">HanXRQr2_Chr13g0572441</name>
</gene>
<dbReference type="Proteomes" id="UP000215914">
    <property type="component" value="Unassembled WGS sequence"/>
</dbReference>
<reference evidence="1" key="1">
    <citation type="journal article" date="2017" name="Nature">
        <title>The sunflower genome provides insights into oil metabolism, flowering and Asterid evolution.</title>
        <authorList>
            <person name="Badouin H."/>
            <person name="Gouzy J."/>
            <person name="Grassa C.J."/>
            <person name="Murat F."/>
            <person name="Staton S.E."/>
            <person name="Cottret L."/>
            <person name="Lelandais-Briere C."/>
            <person name="Owens G.L."/>
            <person name="Carrere S."/>
            <person name="Mayjonade B."/>
            <person name="Legrand L."/>
            <person name="Gill N."/>
            <person name="Kane N.C."/>
            <person name="Bowers J.E."/>
            <person name="Hubner S."/>
            <person name="Bellec A."/>
            <person name="Berard A."/>
            <person name="Berges H."/>
            <person name="Blanchet N."/>
            <person name="Boniface M.C."/>
            <person name="Brunel D."/>
            <person name="Catrice O."/>
            <person name="Chaidir N."/>
            <person name="Claudel C."/>
            <person name="Donnadieu C."/>
            <person name="Faraut T."/>
            <person name="Fievet G."/>
            <person name="Helmstetter N."/>
            <person name="King M."/>
            <person name="Knapp S.J."/>
            <person name="Lai Z."/>
            <person name="Le Paslier M.C."/>
            <person name="Lippi Y."/>
            <person name="Lorenzon L."/>
            <person name="Mandel J.R."/>
            <person name="Marage G."/>
            <person name="Marchand G."/>
            <person name="Marquand E."/>
            <person name="Bret-Mestries E."/>
            <person name="Morien E."/>
            <person name="Nambeesan S."/>
            <person name="Nguyen T."/>
            <person name="Pegot-Espagnet P."/>
            <person name="Pouilly N."/>
            <person name="Raftis F."/>
            <person name="Sallet E."/>
            <person name="Schiex T."/>
            <person name="Thomas J."/>
            <person name="Vandecasteele C."/>
            <person name="Vares D."/>
            <person name="Vear F."/>
            <person name="Vautrin S."/>
            <person name="Crespi M."/>
            <person name="Mangin B."/>
            <person name="Burke J.M."/>
            <person name="Salse J."/>
            <person name="Munos S."/>
            <person name="Vincourt P."/>
            <person name="Rieseberg L.H."/>
            <person name="Langlade N.B."/>
        </authorList>
    </citation>
    <scope>NUCLEOTIDE SEQUENCE</scope>
    <source>
        <tissue evidence="1">Leaves</tissue>
    </source>
</reference>